<keyword evidence="2" id="KW-0378">Hydrolase</keyword>
<keyword evidence="1" id="KW-0472">Membrane</keyword>
<feature type="transmembrane region" description="Helical" evidence="1">
    <location>
        <begin position="6"/>
        <end position="26"/>
    </location>
</feature>
<evidence type="ECO:0000313" key="2">
    <source>
        <dbReference type="EMBL" id="EFI34287.1"/>
    </source>
</evidence>
<evidence type="ECO:0000256" key="1">
    <source>
        <dbReference type="SAM" id="Phobius"/>
    </source>
</evidence>
<gene>
    <name evidence="2" type="ORF">Dthio_PD1638</name>
</gene>
<dbReference type="Proteomes" id="UP000005496">
    <property type="component" value="Unassembled WGS sequence"/>
</dbReference>
<feature type="transmembrane region" description="Helical" evidence="1">
    <location>
        <begin position="33"/>
        <end position="49"/>
    </location>
</feature>
<dbReference type="GO" id="GO:0016787">
    <property type="term" value="F:hydrolase activity"/>
    <property type="evidence" value="ECO:0007669"/>
    <property type="project" value="UniProtKB-KW"/>
</dbReference>
<dbReference type="InterPro" id="IPR007404">
    <property type="entry name" value="YdjM-like"/>
</dbReference>
<dbReference type="AlphaFoldDB" id="D6SNG1"/>
<feature type="transmembrane region" description="Helical" evidence="1">
    <location>
        <begin position="61"/>
        <end position="90"/>
    </location>
</feature>
<sequence length="150" mass="16829">MPGYKGHIAGAVILGAGALAAVNWLAWFRPEPWQALVLMGCVVLGALFPDVDTDSRGQKFFYSLLLIINLTLMVLGYYRWAAILGFLAMLPVVARHRGFIHTWWAMLAIPLAVFLLPVIFYSVAWQVLLPYYLASVFGYFTHLVLDRQLA</sequence>
<feature type="transmembrane region" description="Helical" evidence="1">
    <location>
        <begin position="102"/>
        <end position="123"/>
    </location>
</feature>
<keyword evidence="1" id="KW-0812">Transmembrane</keyword>
<dbReference type="OrthoDB" id="5471444at2"/>
<dbReference type="EMBL" id="ACJN02000002">
    <property type="protein sequence ID" value="EFI34287.1"/>
    <property type="molecule type" value="Genomic_DNA"/>
</dbReference>
<dbReference type="Pfam" id="PF04307">
    <property type="entry name" value="YdjM"/>
    <property type="match status" value="1"/>
</dbReference>
<dbReference type="eggNOG" id="ENOG5032UI7">
    <property type="taxonomic scope" value="Bacteria"/>
</dbReference>
<protein>
    <submittedName>
        <fullName evidence="2">Membrane-bound metal-dependent hydrolase</fullName>
    </submittedName>
</protein>
<feature type="transmembrane region" description="Helical" evidence="1">
    <location>
        <begin position="129"/>
        <end position="145"/>
    </location>
</feature>
<reference evidence="2" key="1">
    <citation type="submission" date="2010-05" db="EMBL/GenBank/DDBJ databases">
        <title>The draft genome of Desulfonatronospira thiodismutans ASO3-1.</title>
        <authorList>
            <consortium name="US DOE Joint Genome Institute (JGI-PGF)"/>
            <person name="Lucas S."/>
            <person name="Copeland A."/>
            <person name="Lapidus A."/>
            <person name="Cheng J.-F."/>
            <person name="Bruce D."/>
            <person name="Goodwin L."/>
            <person name="Pitluck S."/>
            <person name="Chertkov O."/>
            <person name="Brettin T."/>
            <person name="Detter J.C."/>
            <person name="Han C."/>
            <person name="Land M.L."/>
            <person name="Hauser L."/>
            <person name="Kyrpides N."/>
            <person name="Mikhailova N."/>
            <person name="Muyzer G."/>
            <person name="Woyke T."/>
        </authorList>
    </citation>
    <scope>NUCLEOTIDE SEQUENCE [LARGE SCALE GENOMIC DNA]</scope>
    <source>
        <strain evidence="2">ASO3-1</strain>
    </source>
</reference>
<comment type="caution">
    <text evidence="2">The sequence shown here is derived from an EMBL/GenBank/DDBJ whole genome shotgun (WGS) entry which is preliminary data.</text>
</comment>
<proteinExistence type="predicted"/>
<keyword evidence="3" id="KW-1185">Reference proteome</keyword>
<accession>D6SNG1</accession>
<name>D6SNG1_9BACT</name>
<evidence type="ECO:0000313" key="3">
    <source>
        <dbReference type="Proteomes" id="UP000005496"/>
    </source>
</evidence>
<dbReference type="RefSeq" id="WP_008869615.1">
    <property type="nucleotide sequence ID" value="NZ_ACJN02000002.1"/>
</dbReference>
<keyword evidence="1" id="KW-1133">Transmembrane helix</keyword>
<organism evidence="2 3">
    <name type="scientific">Desulfonatronospira thiodismutans ASO3-1</name>
    <dbReference type="NCBI Taxonomy" id="555779"/>
    <lineage>
        <taxon>Bacteria</taxon>
        <taxon>Pseudomonadati</taxon>
        <taxon>Thermodesulfobacteriota</taxon>
        <taxon>Desulfovibrionia</taxon>
        <taxon>Desulfovibrionales</taxon>
        <taxon>Desulfonatronovibrionaceae</taxon>
        <taxon>Desulfonatronospira</taxon>
    </lineage>
</organism>